<reference evidence="1" key="1">
    <citation type="journal article" date="2014" name="J Glob Antimicrob Resist">
        <title>Plasmid-mediated multidrug resistance and virulence in an avian pathogenic Escherichia coli strain isolated in China.</title>
        <authorList>
            <person name="Wang X."/>
            <person name="Hao H."/>
            <person name="Xu Z."/>
            <person name="Zheng H."/>
            <person name="Liu C."/>
            <person name="Wei L."/>
            <person name="Zhang R."/>
            <person name="Bi D."/>
            <person name="Chen H."/>
            <person name="Tan C."/>
        </authorList>
    </citation>
    <scope>NUCLEOTIDE SEQUENCE</scope>
    <source>
        <strain evidence="1">ACN001</strain>
        <plasmid evidence="1">pACN001-B</plasmid>
    </source>
</reference>
<proteinExistence type="predicted"/>
<dbReference type="EMBL" id="KC853435">
    <property type="protein sequence ID" value="AHF23278.1"/>
    <property type="molecule type" value="Genomic_DNA"/>
</dbReference>
<evidence type="ECO:0008006" key="2">
    <source>
        <dbReference type="Google" id="ProtNLM"/>
    </source>
</evidence>
<keyword evidence="1" id="KW-0614">Plasmid</keyword>
<geneLocation type="plasmid" evidence="1">
    <name>pACN001-B</name>
</geneLocation>
<dbReference type="AlphaFoldDB" id="A0A140WYQ2"/>
<organism evidence="1">
    <name type="scientific">Escherichia coli ACN001</name>
    <dbReference type="NCBI Taxonomy" id="1311757"/>
    <lineage>
        <taxon>Bacteria</taxon>
        <taxon>Pseudomonadati</taxon>
        <taxon>Pseudomonadota</taxon>
        <taxon>Gammaproteobacteria</taxon>
        <taxon>Enterobacterales</taxon>
        <taxon>Enterobacteriaceae</taxon>
        <taxon>Escherichia</taxon>
    </lineage>
</organism>
<accession>A0A140WYQ2</accession>
<gene>
    <name evidence="1" type="ORF">J444_pB185</name>
</gene>
<sequence>MSTRPPERGLLDPWREWLKEQRESGNFGAWLQGWQLMLRLYVRQSAVAGIMGGVESHVNRLKMLKGQMYGRAGFELLRQRVMSPLA</sequence>
<name>A0A140WYQ2_ECOLX</name>
<evidence type="ECO:0000313" key="1">
    <source>
        <dbReference type="EMBL" id="AHF23278.1"/>
    </source>
</evidence>
<protein>
    <recommendedName>
        <fullName evidence="2">Transposase</fullName>
    </recommendedName>
</protein>